<organism evidence="1">
    <name type="scientific">viral metagenome</name>
    <dbReference type="NCBI Taxonomy" id="1070528"/>
    <lineage>
        <taxon>unclassified sequences</taxon>
        <taxon>metagenomes</taxon>
        <taxon>organismal metagenomes</taxon>
    </lineage>
</organism>
<dbReference type="EMBL" id="MN738940">
    <property type="protein sequence ID" value="QHT32441.1"/>
    <property type="molecule type" value="Genomic_DNA"/>
</dbReference>
<accession>A0A6C0EUS2</accession>
<name>A0A6C0EUS2_9ZZZZ</name>
<protein>
    <submittedName>
        <fullName evidence="1">Uncharacterized protein</fullName>
    </submittedName>
</protein>
<reference evidence="1" key="1">
    <citation type="journal article" date="2020" name="Nature">
        <title>Giant virus diversity and host interactions through global metagenomics.</title>
        <authorList>
            <person name="Schulz F."/>
            <person name="Roux S."/>
            <person name="Paez-Espino D."/>
            <person name="Jungbluth S."/>
            <person name="Walsh D.A."/>
            <person name="Denef V.J."/>
            <person name="McMahon K.D."/>
            <person name="Konstantinidis K.T."/>
            <person name="Eloe-Fadrosh E.A."/>
            <person name="Kyrpides N.C."/>
            <person name="Woyke T."/>
        </authorList>
    </citation>
    <scope>NUCLEOTIDE SEQUENCE</scope>
    <source>
        <strain evidence="1">GVMAG-M-3300009159-65</strain>
    </source>
</reference>
<sequence>MSIEYIYIDDISHNNYIHSHKIHIYLFFIK</sequence>
<dbReference type="AlphaFoldDB" id="A0A6C0EUS2"/>
<evidence type="ECO:0000313" key="1">
    <source>
        <dbReference type="EMBL" id="QHT32441.1"/>
    </source>
</evidence>
<proteinExistence type="predicted"/>